<keyword evidence="3" id="KW-0862">Zinc</keyword>
<evidence type="ECO:0000256" key="3">
    <source>
        <dbReference type="ARBA" id="ARBA00022833"/>
    </source>
</evidence>
<evidence type="ECO:0000256" key="2">
    <source>
        <dbReference type="ARBA" id="ARBA00022723"/>
    </source>
</evidence>
<dbReference type="PANTHER" id="PTHR33337">
    <property type="entry name" value="GFA DOMAIN-CONTAINING PROTEIN"/>
    <property type="match status" value="1"/>
</dbReference>
<dbReference type="OrthoDB" id="5127196at2759"/>
<dbReference type="Gene3D" id="3.90.1590.10">
    <property type="entry name" value="glutathione-dependent formaldehyde- activating enzyme (gfa)"/>
    <property type="match status" value="1"/>
</dbReference>
<dbReference type="PANTHER" id="PTHR33337:SF40">
    <property type="entry name" value="CENP-V_GFA DOMAIN-CONTAINING PROTEIN-RELATED"/>
    <property type="match status" value="1"/>
</dbReference>
<keyword evidence="7" id="KW-1185">Reference proteome</keyword>
<evidence type="ECO:0000313" key="7">
    <source>
        <dbReference type="Proteomes" id="UP000696573"/>
    </source>
</evidence>
<protein>
    <recommendedName>
        <fullName evidence="5">CENP-V/GFA domain-containing protein</fullName>
    </recommendedName>
</protein>
<evidence type="ECO:0000259" key="5">
    <source>
        <dbReference type="PROSITE" id="PS51891"/>
    </source>
</evidence>
<comment type="similarity">
    <text evidence="1">Belongs to the Gfa family.</text>
</comment>
<dbReference type="InterPro" id="IPR006913">
    <property type="entry name" value="CENP-V/GFA"/>
</dbReference>
<evidence type="ECO:0000256" key="1">
    <source>
        <dbReference type="ARBA" id="ARBA00005495"/>
    </source>
</evidence>
<organism evidence="6 7">
    <name type="scientific">Clonostachys rhizophaga</name>
    <dbReference type="NCBI Taxonomy" id="160324"/>
    <lineage>
        <taxon>Eukaryota</taxon>
        <taxon>Fungi</taxon>
        <taxon>Dikarya</taxon>
        <taxon>Ascomycota</taxon>
        <taxon>Pezizomycotina</taxon>
        <taxon>Sordariomycetes</taxon>
        <taxon>Hypocreomycetidae</taxon>
        <taxon>Hypocreales</taxon>
        <taxon>Bionectriaceae</taxon>
        <taxon>Clonostachys</taxon>
    </lineage>
</organism>
<dbReference type="GO" id="GO:0016846">
    <property type="term" value="F:carbon-sulfur lyase activity"/>
    <property type="evidence" value="ECO:0007669"/>
    <property type="project" value="InterPro"/>
</dbReference>
<dbReference type="EMBL" id="CABFNQ020000730">
    <property type="protein sequence ID" value="CAH0028191.1"/>
    <property type="molecule type" value="Genomic_DNA"/>
</dbReference>
<keyword evidence="4" id="KW-0456">Lyase</keyword>
<evidence type="ECO:0000256" key="4">
    <source>
        <dbReference type="ARBA" id="ARBA00023239"/>
    </source>
</evidence>
<evidence type="ECO:0000313" key="6">
    <source>
        <dbReference type="EMBL" id="CAH0028191.1"/>
    </source>
</evidence>
<dbReference type="GO" id="GO:0046872">
    <property type="term" value="F:metal ion binding"/>
    <property type="evidence" value="ECO:0007669"/>
    <property type="project" value="UniProtKB-KW"/>
</dbReference>
<dbReference type="Pfam" id="PF04828">
    <property type="entry name" value="GFA"/>
    <property type="match status" value="1"/>
</dbReference>
<feature type="domain" description="CENP-V/GFA" evidence="5">
    <location>
        <begin position="3"/>
        <end position="125"/>
    </location>
</feature>
<dbReference type="AlphaFoldDB" id="A0A9N9VSD7"/>
<name>A0A9N9VSD7_9HYPO</name>
<reference evidence="6" key="1">
    <citation type="submission" date="2021-10" db="EMBL/GenBank/DDBJ databases">
        <authorList>
            <person name="Piombo E."/>
        </authorList>
    </citation>
    <scope>NUCLEOTIDE SEQUENCE</scope>
</reference>
<dbReference type="PROSITE" id="PS51891">
    <property type="entry name" value="CENP_V_GFA"/>
    <property type="match status" value="1"/>
</dbReference>
<dbReference type="InterPro" id="IPR011057">
    <property type="entry name" value="Mss4-like_sf"/>
</dbReference>
<dbReference type="SUPFAM" id="SSF51316">
    <property type="entry name" value="Mss4-like"/>
    <property type="match status" value="1"/>
</dbReference>
<proteinExistence type="inferred from homology"/>
<sequence>MSIIGHCNCEAVSVELEVGEQKLSSMTCYCKNCARAGAGYSINYMVDQANVTIKDPTGALQTYVDTKTTSGKPMDRLFCGKCGSAVLSQTTDGKSTGKVFLKATLFDEQAAPFVELYTASRSDWQPAVAGTIQK</sequence>
<accession>A0A9N9VSD7</accession>
<dbReference type="Proteomes" id="UP000696573">
    <property type="component" value="Unassembled WGS sequence"/>
</dbReference>
<keyword evidence="2" id="KW-0479">Metal-binding</keyword>
<comment type="caution">
    <text evidence="6">The sequence shown here is derived from an EMBL/GenBank/DDBJ whole genome shotgun (WGS) entry which is preliminary data.</text>
</comment>
<gene>
    <name evidence="6" type="ORF">CRHIZ90672A_00002166</name>
</gene>